<dbReference type="Gene3D" id="2.70.98.10">
    <property type="match status" value="1"/>
</dbReference>
<dbReference type="CDD" id="cd09023">
    <property type="entry name" value="Aldose_epim_Ec_c4013"/>
    <property type="match status" value="1"/>
</dbReference>
<dbReference type="InterPro" id="IPR014718">
    <property type="entry name" value="GH-type_carb-bd"/>
</dbReference>
<dbReference type="EMBL" id="CAFBLH010000032">
    <property type="protein sequence ID" value="CAB4871845.1"/>
    <property type="molecule type" value="Genomic_DNA"/>
</dbReference>
<accession>A0A6J7DSF7</accession>
<gene>
    <name evidence="1" type="ORF">UFOPK3342_01025</name>
</gene>
<protein>
    <submittedName>
        <fullName evidence="1">Unannotated protein</fullName>
    </submittedName>
</protein>
<sequence>MSKNTENQFTWGYLRARVGDISHVISAREVTLTDGPSIGTRAIEVNVLGGISTLILIDRGMDIGPAYFEGMPLHWTSSTGITHPGLFQDHDWLRSFHGGLMVTAGLRNVGPGFTNDDEVQPIHGRFSNTPAHEVNHTVDLDEEGIPTLTISGKIRETSVYGCNLLLKRSYTFKVGSPIIILKDQIINEGFSEVEALILYHFNFGYPIVSDTSELLIDSTEVVSREKLSGDMKSLSRNFTPPEEGFTAQVFEHLFSDVSNSRTAGIWNPTVAGREGGMGLAVRYKTEILNHLWQWRMLGQGMYLTGIEPSNCGVQGRNNNGIAAGTLIKPMESIETHLEVVAFATLDVINTFSQTLD</sequence>
<dbReference type="Pfam" id="PF14486">
    <property type="entry name" value="DUF4432"/>
    <property type="match status" value="1"/>
</dbReference>
<dbReference type="InterPro" id="IPR027839">
    <property type="entry name" value="DUF4432"/>
</dbReference>
<organism evidence="1">
    <name type="scientific">freshwater metagenome</name>
    <dbReference type="NCBI Taxonomy" id="449393"/>
    <lineage>
        <taxon>unclassified sequences</taxon>
        <taxon>metagenomes</taxon>
        <taxon>ecological metagenomes</taxon>
    </lineage>
</organism>
<dbReference type="AlphaFoldDB" id="A0A6J7DSF7"/>
<name>A0A6J7DSF7_9ZZZZ</name>
<evidence type="ECO:0000313" key="1">
    <source>
        <dbReference type="EMBL" id="CAB4871845.1"/>
    </source>
</evidence>
<proteinExistence type="predicted"/>
<dbReference type="GO" id="GO:0030246">
    <property type="term" value="F:carbohydrate binding"/>
    <property type="evidence" value="ECO:0007669"/>
    <property type="project" value="InterPro"/>
</dbReference>
<reference evidence="1" key="1">
    <citation type="submission" date="2020-05" db="EMBL/GenBank/DDBJ databases">
        <authorList>
            <person name="Chiriac C."/>
            <person name="Salcher M."/>
            <person name="Ghai R."/>
            <person name="Kavagutti S V."/>
        </authorList>
    </citation>
    <scope>NUCLEOTIDE SEQUENCE</scope>
</reference>